<dbReference type="HOGENOM" id="CLU_060907_0_0_11"/>
<dbReference type="GO" id="GO:0005524">
    <property type="term" value="F:ATP binding"/>
    <property type="evidence" value="ECO:0007669"/>
    <property type="project" value="UniProtKB-KW"/>
</dbReference>
<dbReference type="InterPro" id="IPR051125">
    <property type="entry name" value="ABC-4/HrtB_transporter"/>
</dbReference>
<reference evidence="11 12" key="1">
    <citation type="journal article" date="2012" name="Stand. Genomic Sci.">
        <title>Genome sequence of the halotolerant bacterium Corynebacterium halotolerans type strain YIM 70093(T) (= DSM 44683(T)).</title>
        <authorList>
            <person name="Ruckert C."/>
            <person name="Albersmeier A."/>
            <person name="Al-Dilaimi A."/>
            <person name="Niehaus K."/>
            <person name="Szczepanowski R."/>
            <person name="Kalinowski J."/>
        </authorList>
    </citation>
    <scope>NUCLEOTIDE SEQUENCE [LARGE SCALE GENOMIC DNA]</scope>
    <source>
        <strain evidence="11">YIM 70093</strain>
    </source>
</reference>
<dbReference type="Pfam" id="PF12704">
    <property type="entry name" value="MacB_PCD"/>
    <property type="match status" value="1"/>
</dbReference>
<keyword evidence="11" id="KW-0547">Nucleotide-binding</keyword>
<keyword evidence="12" id="KW-1185">Reference proteome</keyword>
<dbReference type="EMBL" id="CP003697">
    <property type="protein sequence ID" value="AGF73736.1"/>
    <property type="molecule type" value="Genomic_DNA"/>
</dbReference>
<evidence type="ECO:0000256" key="5">
    <source>
        <dbReference type="ARBA" id="ARBA00022989"/>
    </source>
</evidence>
<evidence type="ECO:0000256" key="3">
    <source>
        <dbReference type="ARBA" id="ARBA00022475"/>
    </source>
</evidence>
<dbReference type="eggNOG" id="COG0577">
    <property type="taxonomic scope" value="Bacteria"/>
</dbReference>
<dbReference type="STRING" id="1121362.A605_13700"/>
<dbReference type="Pfam" id="PF02687">
    <property type="entry name" value="FtsX"/>
    <property type="match status" value="1"/>
</dbReference>
<evidence type="ECO:0000256" key="4">
    <source>
        <dbReference type="ARBA" id="ARBA00022692"/>
    </source>
</evidence>
<feature type="domain" description="ABC3 transporter permease C-terminal" evidence="9">
    <location>
        <begin position="244"/>
        <end position="351"/>
    </location>
</feature>
<evidence type="ECO:0000313" key="12">
    <source>
        <dbReference type="Proteomes" id="UP000011723"/>
    </source>
</evidence>
<protein>
    <submittedName>
        <fullName evidence="11">Macrolide export ATP-binding/permease macB</fullName>
    </submittedName>
</protein>
<dbReference type="InterPro" id="IPR025857">
    <property type="entry name" value="MacB_PCD"/>
</dbReference>
<dbReference type="PANTHER" id="PTHR43738:SF1">
    <property type="entry name" value="HEMIN TRANSPORT SYSTEM PERMEASE PROTEIN HRTB-RELATED"/>
    <property type="match status" value="1"/>
</dbReference>
<evidence type="ECO:0000313" key="11">
    <source>
        <dbReference type="EMBL" id="AGF73736.1"/>
    </source>
</evidence>
<feature type="transmembrane region" description="Helical" evidence="8">
    <location>
        <begin position="243"/>
        <end position="262"/>
    </location>
</feature>
<dbReference type="PANTHER" id="PTHR43738">
    <property type="entry name" value="ABC TRANSPORTER, MEMBRANE PROTEIN"/>
    <property type="match status" value="1"/>
</dbReference>
<dbReference type="Proteomes" id="UP000011723">
    <property type="component" value="Chromosome"/>
</dbReference>
<organism evidence="11 12">
    <name type="scientific">Corynebacterium halotolerans YIM 70093 = DSM 44683</name>
    <dbReference type="NCBI Taxonomy" id="1121362"/>
    <lineage>
        <taxon>Bacteria</taxon>
        <taxon>Bacillati</taxon>
        <taxon>Actinomycetota</taxon>
        <taxon>Actinomycetes</taxon>
        <taxon>Mycobacteriales</taxon>
        <taxon>Corynebacteriaceae</taxon>
        <taxon>Corynebacterium</taxon>
    </lineage>
</organism>
<feature type="transmembrane region" description="Helical" evidence="8">
    <location>
        <begin position="15"/>
        <end position="35"/>
    </location>
</feature>
<proteinExistence type="inferred from homology"/>
<keyword evidence="11" id="KW-0067">ATP-binding</keyword>
<name>M1PAM8_9CORY</name>
<keyword evidence="2" id="KW-0813">Transport</keyword>
<evidence type="ECO:0000256" key="1">
    <source>
        <dbReference type="ARBA" id="ARBA00004651"/>
    </source>
</evidence>
<dbReference type="AlphaFoldDB" id="M1PAM8"/>
<feature type="transmembrane region" description="Helical" evidence="8">
    <location>
        <begin position="290"/>
        <end position="311"/>
    </location>
</feature>
<keyword evidence="5 8" id="KW-1133">Transmembrane helix</keyword>
<accession>M1PAM8</accession>
<comment type="similarity">
    <text evidence="7">Belongs to the ABC-4 integral membrane protein family.</text>
</comment>
<gene>
    <name evidence="11" type="ORF">A605_13700</name>
</gene>
<dbReference type="KEGG" id="chn:A605_13700"/>
<feature type="transmembrane region" description="Helical" evidence="8">
    <location>
        <begin position="317"/>
        <end position="342"/>
    </location>
</feature>
<sequence>MFLGIRDIAHARGRFALIGSVVGLITLLLVMLTGLTGGLGAQNISALQALDPDRYVFAPATAGESPEVSFTDSAITAGDVAAWEGIDGVTGVAPVGFTQTRLEADSAVSVAVVGLPAGTGLPGGGTVPDDGAVVSASLAEEVGAHEGEVVTLSGRDAEVTGTAPDEFHSHSAVVWVDSGTWQSVAHVGDDVLGTVLAVDGTLDDAAWEAASESTGTLAETVSGSFAGLAAYQSERGSLVTMQGFLYGISALVTISFLTVWTIQRTRDLSILRALGADAGYLMKDALGQAALILGVGVVTGALLGWALGSLAGGAVPFLLTTSTVLAPALGIWFLGLLGALIATRRVARIDPLLALGGNA</sequence>
<evidence type="ECO:0000256" key="8">
    <source>
        <dbReference type="SAM" id="Phobius"/>
    </source>
</evidence>
<dbReference type="RefSeq" id="WP_015402150.1">
    <property type="nucleotide sequence ID" value="NC_020302.1"/>
</dbReference>
<keyword evidence="4 8" id="KW-0812">Transmembrane</keyword>
<evidence type="ECO:0000256" key="2">
    <source>
        <dbReference type="ARBA" id="ARBA00022448"/>
    </source>
</evidence>
<dbReference type="InterPro" id="IPR003838">
    <property type="entry name" value="ABC3_permease_C"/>
</dbReference>
<evidence type="ECO:0000259" key="9">
    <source>
        <dbReference type="Pfam" id="PF02687"/>
    </source>
</evidence>
<comment type="subcellular location">
    <subcellularLocation>
        <location evidence="1">Cell membrane</location>
        <topology evidence="1">Multi-pass membrane protein</topology>
    </subcellularLocation>
</comment>
<dbReference type="GO" id="GO:0005886">
    <property type="term" value="C:plasma membrane"/>
    <property type="evidence" value="ECO:0007669"/>
    <property type="project" value="UniProtKB-SubCell"/>
</dbReference>
<feature type="domain" description="MacB-like periplasmic core" evidence="10">
    <location>
        <begin position="27"/>
        <end position="205"/>
    </location>
</feature>
<evidence type="ECO:0000256" key="7">
    <source>
        <dbReference type="ARBA" id="ARBA00038076"/>
    </source>
</evidence>
<evidence type="ECO:0000256" key="6">
    <source>
        <dbReference type="ARBA" id="ARBA00023136"/>
    </source>
</evidence>
<keyword evidence="3" id="KW-1003">Cell membrane</keyword>
<evidence type="ECO:0000259" key="10">
    <source>
        <dbReference type="Pfam" id="PF12704"/>
    </source>
</evidence>
<dbReference type="PATRIC" id="fig|1121362.3.peg.2786"/>
<keyword evidence="6 8" id="KW-0472">Membrane</keyword>
<dbReference type="OrthoDB" id="5242186at2"/>